<feature type="chain" id="PRO_5043708630" description="Glucosylceramidase" evidence="13">
    <location>
        <begin position="18"/>
        <end position="519"/>
    </location>
</feature>
<evidence type="ECO:0000256" key="3">
    <source>
        <dbReference type="ARBA" id="ARBA00004991"/>
    </source>
</evidence>
<dbReference type="Proteomes" id="UP001432322">
    <property type="component" value="Unassembled WGS sequence"/>
</dbReference>
<dbReference type="EC" id="3.2.1.45" evidence="5 12"/>
<evidence type="ECO:0000256" key="7">
    <source>
        <dbReference type="ARBA" id="ARBA00022801"/>
    </source>
</evidence>
<dbReference type="PANTHER" id="PTHR11069:SF23">
    <property type="entry name" value="LYSOSOMAL ACID GLUCOSYLCERAMIDASE"/>
    <property type="match status" value="1"/>
</dbReference>
<evidence type="ECO:0000256" key="11">
    <source>
        <dbReference type="ARBA" id="ARBA00051345"/>
    </source>
</evidence>
<dbReference type="GO" id="GO:0005102">
    <property type="term" value="F:signaling receptor binding"/>
    <property type="evidence" value="ECO:0007669"/>
    <property type="project" value="UniProtKB-ARBA"/>
</dbReference>
<comment type="catalytic activity">
    <reaction evidence="10">
        <text>a beta-D-glucosylceramide + H2O = an N-acyl-sphingoid base + D-glucose</text>
        <dbReference type="Rhea" id="RHEA:81447"/>
        <dbReference type="ChEBI" id="CHEBI:4167"/>
        <dbReference type="ChEBI" id="CHEBI:15377"/>
        <dbReference type="ChEBI" id="CHEBI:83264"/>
        <dbReference type="ChEBI" id="CHEBI:83273"/>
    </reaction>
    <physiologicalReaction direction="left-to-right" evidence="10">
        <dbReference type="Rhea" id="RHEA:81448"/>
    </physiologicalReaction>
</comment>
<dbReference type="GO" id="GO:0008202">
    <property type="term" value="P:steroid metabolic process"/>
    <property type="evidence" value="ECO:0007669"/>
    <property type="project" value="UniProtKB-ARBA"/>
</dbReference>
<sequence length="519" mass="57957">MILSLISILLLSTLSQSEEDCSSDGICICSLSHCSSPLLLPTERDLNPGHALLYSTSIDGDRLAKTSLTVQSRSSKWTKSPSESLVVLRLSLDTTEYHQSIIGFGGAITDAAAINIESLPYELREELMQSYFGPNGIGYNIVRIPIASCDFSTREYSYVEKEGDFQLESFTLAPEDKQKIRWTKRAKDLVERDGHTLKVFGSPWSAPAWMKTNGHMKGGGNLKNGSQYTKSYAQYLIRFIEEYTSEGIPIWGLTIQNEPSTGTDADYRFQTMYMSPQMEASFVRDYLKPALLSSLNGKNISLMIHDDFRANLPEWPDITLSQPEVESLIDGIGVHWYGDRFVDPNKLSLTKERHPRQFILATEACVTDTAGVSLGNFTRAMWYAQDIVEDLTHSVSGWVDWNIALDPQGGPNWVNNFVDSPIIVNKEKKEFYKQPMFYALGHFSRFIRPGALVISHSIQSTPGISVVAVKNVDKTIAIVLINGMDTQVTVDIRDKSSSISAPIKAQSINTIIYRSAMKQ</sequence>
<dbReference type="PRINTS" id="PR00843">
    <property type="entry name" value="GLHYDRLASE30"/>
</dbReference>
<dbReference type="InterPro" id="IPR033452">
    <property type="entry name" value="GH30_C"/>
</dbReference>
<dbReference type="AlphaFoldDB" id="A0AAV5W2G9"/>
<accession>A0AAV5W2G9</accession>
<evidence type="ECO:0000256" key="10">
    <source>
        <dbReference type="ARBA" id="ARBA00050474"/>
    </source>
</evidence>
<evidence type="ECO:0000313" key="16">
    <source>
        <dbReference type="EMBL" id="GMT24114.1"/>
    </source>
</evidence>
<gene>
    <name evidence="16" type="ORF">PFISCL1PPCAC_15411</name>
</gene>
<dbReference type="PANTHER" id="PTHR11069">
    <property type="entry name" value="GLUCOSYLCERAMIDASE"/>
    <property type="match status" value="1"/>
</dbReference>
<feature type="domain" description="Glycosyl hydrolase family 30 TIM-barrel" evidence="14">
    <location>
        <begin position="101"/>
        <end position="447"/>
    </location>
</feature>
<dbReference type="GO" id="GO:0005774">
    <property type="term" value="C:vacuolar membrane"/>
    <property type="evidence" value="ECO:0007669"/>
    <property type="project" value="UniProtKB-ARBA"/>
</dbReference>
<dbReference type="SUPFAM" id="SSF51445">
    <property type="entry name" value="(Trans)glycosidases"/>
    <property type="match status" value="1"/>
</dbReference>
<evidence type="ECO:0000313" key="17">
    <source>
        <dbReference type="Proteomes" id="UP001432322"/>
    </source>
</evidence>
<comment type="catalytic activity">
    <reaction evidence="1">
        <text>a beta-D-glucosyl-(1&lt;-&gt;1')-N-acylsphing-4-enine + H2O = an N-acylsphing-4-enine + D-glucose</text>
        <dbReference type="Rhea" id="RHEA:13269"/>
        <dbReference type="ChEBI" id="CHEBI:4167"/>
        <dbReference type="ChEBI" id="CHEBI:15377"/>
        <dbReference type="ChEBI" id="CHEBI:22801"/>
        <dbReference type="ChEBI" id="CHEBI:52639"/>
        <dbReference type="EC" id="3.2.1.45"/>
    </reaction>
    <physiologicalReaction direction="left-to-right" evidence="1">
        <dbReference type="Rhea" id="RHEA:13270"/>
    </physiologicalReaction>
</comment>
<comment type="pathway">
    <text evidence="2">Lipid metabolism; sphingolipid metabolism.</text>
</comment>
<dbReference type="InterPro" id="IPR017853">
    <property type="entry name" value="GH"/>
</dbReference>
<comment type="caution">
    <text evidence="16">The sequence shown here is derived from an EMBL/GenBank/DDBJ whole genome shotgun (WGS) entry which is preliminary data.</text>
</comment>
<keyword evidence="7 12" id="KW-0378">Hydrolase</keyword>
<evidence type="ECO:0000259" key="15">
    <source>
        <dbReference type="Pfam" id="PF17189"/>
    </source>
</evidence>
<keyword evidence="6 13" id="KW-0732">Signal</keyword>
<dbReference type="GO" id="GO:0005764">
    <property type="term" value="C:lysosome"/>
    <property type="evidence" value="ECO:0007669"/>
    <property type="project" value="UniProtKB-ARBA"/>
</dbReference>
<dbReference type="GO" id="GO:0010605">
    <property type="term" value="P:negative regulation of macromolecule metabolic process"/>
    <property type="evidence" value="ECO:0007669"/>
    <property type="project" value="UniProtKB-ARBA"/>
</dbReference>
<dbReference type="GO" id="GO:0016241">
    <property type="term" value="P:regulation of macroautophagy"/>
    <property type="evidence" value="ECO:0007669"/>
    <property type="project" value="UniProtKB-ARBA"/>
</dbReference>
<dbReference type="Pfam" id="PF17189">
    <property type="entry name" value="Glyco_hydro_30C"/>
    <property type="match status" value="1"/>
</dbReference>
<reference evidence="16" key="1">
    <citation type="submission" date="2023-10" db="EMBL/GenBank/DDBJ databases">
        <title>Genome assembly of Pristionchus species.</title>
        <authorList>
            <person name="Yoshida K."/>
            <person name="Sommer R.J."/>
        </authorList>
    </citation>
    <scope>NUCLEOTIDE SEQUENCE</scope>
    <source>
        <strain evidence="16">RS5133</strain>
    </source>
</reference>
<dbReference type="GO" id="GO:0007040">
    <property type="term" value="P:lysosome organization"/>
    <property type="evidence" value="ECO:0007669"/>
    <property type="project" value="UniProtKB-ARBA"/>
</dbReference>
<dbReference type="GO" id="GO:0042391">
    <property type="term" value="P:regulation of membrane potential"/>
    <property type="evidence" value="ECO:0007669"/>
    <property type="project" value="UniProtKB-ARBA"/>
</dbReference>
<dbReference type="GO" id="GO:0016758">
    <property type="term" value="F:hexosyltransferase activity"/>
    <property type="evidence" value="ECO:0007669"/>
    <property type="project" value="UniProtKB-ARBA"/>
</dbReference>
<dbReference type="GO" id="GO:0032006">
    <property type="term" value="P:regulation of TOR signaling"/>
    <property type="evidence" value="ECO:0007669"/>
    <property type="project" value="UniProtKB-ARBA"/>
</dbReference>
<dbReference type="GO" id="GO:0006680">
    <property type="term" value="P:glucosylceramide catabolic process"/>
    <property type="evidence" value="ECO:0007669"/>
    <property type="project" value="TreeGrafter"/>
</dbReference>
<evidence type="ECO:0000256" key="4">
    <source>
        <dbReference type="ARBA" id="ARBA00005382"/>
    </source>
</evidence>
<comment type="pathway">
    <text evidence="3">Sphingolipid metabolism.</text>
</comment>
<dbReference type="InterPro" id="IPR013780">
    <property type="entry name" value="Glyco_hydro_b"/>
</dbReference>
<dbReference type="GO" id="GO:0051246">
    <property type="term" value="P:regulation of protein metabolic process"/>
    <property type="evidence" value="ECO:0007669"/>
    <property type="project" value="UniProtKB-ARBA"/>
</dbReference>
<dbReference type="InterPro" id="IPR033453">
    <property type="entry name" value="Glyco_hydro_30_TIM-barrel"/>
</dbReference>
<evidence type="ECO:0000256" key="6">
    <source>
        <dbReference type="ARBA" id="ARBA00022729"/>
    </source>
</evidence>
<keyword evidence="8 12" id="KW-0746">Sphingolipid metabolism</keyword>
<dbReference type="GO" id="GO:0006914">
    <property type="term" value="P:autophagy"/>
    <property type="evidence" value="ECO:0007669"/>
    <property type="project" value="UniProtKB-ARBA"/>
</dbReference>
<name>A0AAV5W2G9_9BILA</name>
<evidence type="ECO:0000256" key="9">
    <source>
        <dbReference type="ARBA" id="ARBA00023098"/>
    </source>
</evidence>
<dbReference type="FunFam" id="3.20.20.80:FF:000030">
    <property type="entry name" value="Lysosomal acid glucosylceramidase"/>
    <property type="match status" value="1"/>
</dbReference>
<dbReference type="GO" id="GO:0004348">
    <property type="term" value="F:glucosylceramidase activity"/>
    <property type="evidence" value="ECO:0007669"/>
    <property type="project" value="UniProtKB-EC"/>
</dbReference>
<dbReference type="Gene3D" id="3.20.20.80">
    <property type="entry name" value="Glycosidases"/>
    <property type="match status" value="1"/>
</dbReference>
<feature type="domain" description="Glycosyl hydrolase family 30 beta sandwich" evidence="15">
    <location>
        <begin position="450"/>
        <end position="511"/>
    </location>
</feature>
<comment type="similarity">
    <text evidence="4 12">Belongs to the glycosyl hydrolase 30 family.</text>
</comment>
<evidence type="ECO:0000256" key="13">
    <source>
        <dbReference type="SAM" id="SignalP"/>
    </source>
</evidence>
<dbReference type="GO" id="GO:0006066">
    <property type="term" value="P:alcohol metabolic process"/>
    <property type="evidence" value="ECO:0007669"/>
    <property type="project" value="UniProtKB-ARBA"/>
</dbReference>
<evidence type="ECO:0000256" key="2">
    <source>
        <dbReference type="ARBA" id="ARBA00004760"/>
    </source>
</evidence>
<dbReference type="Gene3D" id="2.60.40.1180">
    <property type="entry name" value="Golgi alpha-mannosidase II"/>
    <property type="match status" value="1"/>
</dbReference>
<dbReference type="InterPro" id="IPR001139">
    <property type="entry name" value="Glyco_hydro_30"/>
</dbReference>
<protein>
    <recommendedName>
        <fullName evidence="5 12">Glucosylceramidase</fullName>
        <ecNumber evidence="5 12">3.2.1.45</ecNumber>
    </recommendedName>
</protein>
<feature type="signal peptide" evidence="13">
    <location>
        <begin position="1"/>
        <end position="17"/>
    </location>
</feature>
<dbReference type="EMBL" id="BTSY01000004">
    <property type="protein sequence ID" value="GMT24114.1"/>
    <property type="molecule type" value="Genomic_DNA"/>
</dbReference>
<organism evidence="16 17">
    <name type="scientific">Pristionchus fissidentatus</name>
    <dbReference type="NCBI Taxonomy" id="1538716"/>
    <lineage>
        <taxon>Eukaryota</taxon>
        <taxon>Metazoa</taxon>
        <taxon>Ecdysozoa</taxon>
        <taxon>Nematoda</taxon>
        <taxon>Chromadorea</taxon>
        <taxon>Rhabditida</taxon>
        <taxon>Rhabditina</taxon>
        <taxon>Diplogasteromorpha</taxon>
        <taxon>Diplogasteroidea</taxon>
        <taxon>Neodiplogasteridae</taxon>
        <taxon>Pristionchus</taxon>
    </lineage>
</organism>
<dbReference type="Pfam" id="PF02055">
    <property type="entry name" value="Glyco_hydro_30"/>
    <property type="match status" value="1"/>
</dbReference>
<evidence type="ECO:0000256" key="1">
    <source>
        <dbReference type="ARBA" id="ARBA00001013"/>
    </source>
</evidence>
<evidence type="ECO:0000256" key="12">
    <source>
        <dbReference type="RuleBase" id="RU361188"/>
    </source>
</evidence>
<proteinExistence type="inferred from homology"/>
<keyword evidence="12" id="KW-0326">Glycosidase</keyword>
<evidence type="ECO:0000259" key="14">
    <source>
        <dbReference type="Pfam" id="PF02055"/>
    </source>
</evidence>
<dbReference type="GO" id="GO:0030163">
    <property type="term" value="P:protein catabolic process"/>
    <property type="evidence" value="ECO:0007669"/>
    <property type="project" value="UniProtKB-ARBA"/>
</dbReference>
<keyword evidence="9 12" id="KW-0443">Lipid metabolism</keyword>
<comment type="catalytic activity">
    <reaction evidence="11">
        <text>an N-acyl-1-beta-D-glucosyl-15-methylhexadecasphing-4-enine + H2O = an N-acyl-15-methylhexadecasphing-4-enine + D-glucose</text>
        <dbReference type="Rhea" id="RHEA:34755"/>
        <dbReference type="ChEBI" id="CHEBI:4167"/>
        <dbReference type="ChEBI" id="CHEBI:15377"/>
        <dbReference type="ChEBI" id="CHEBI:70815"/>
        <dbReference type="ChEBI" id="CHEBI:70846"/>
    </reaction>
    <physiologicalReaction direction="left-to-right" evidence="11">
        <dbReference type="Rhea" id="RHEA:34756"/>
    </physiologicalReaction>
</comment>
<keyword evidence="17" id="KW-1185">Reference proteome</keyword>
<evidence type="ECO:0000256" key="8">
    <source>
        <dbReference type="ARBA" id="ARBA00022919"/>
    </source>
</evidence>
<evidence type="ECO:0000256" key="5">
    <source>
        <dbReference type="ARBA" id="ARBA00012658"/>
    </source>
</evidence>